<comment type="similarity">
    <text evidence="1">Belongs to the ANKLE2 family.</text>
</comment>
<dbReference type="SUPFAM" id="SSF48403">
    <property type="entry name" value="Ankyrin repeat"/>
    <property type="match status" value="1"/>
</dbReference>
<organism evidence="7 8">
    <name type="scientific">Salmo trutta</name>
    <name type="common">Brown trout</name>
    <dbReference type="NCBI Taxonomy" id="8032"/>
    <lineage>
        <taxon>Eukaryota</taxon>
        <taxon>Metazoa</taxon>
        <taxon>Chordata</taxon>
        <taxon>Craniata</taxon>
        <taxon>Vertebrata</taxon>
        <taxon>Euteleostomi</taxon>
        <taxon>Actinopterygii</taxon>
        <taxon>Neopterygii</taxon>
        <taxon>Teleostei</taxon>
        <taxon>Protacanthopterygii</taxon>
        <taxon>Salmoniformes</taxon>
        <taxon>Salmonidae</taxon>
        <taxon>Salmoninae</taxon>
        <taxon>Salmo</taxon>
    </lineage>
</organism>
<dbReference type="SMART" id="SM00248">
    <property type="entry name" value="ANK"/>
    <property type="match status" value="2"/>
</dbReference>
<feature type="region of interest" description="Disordered" evidence="5">
    <location>
        <begin position="86"/>
        <end position="108"/>
    </location>
</feature>
<evidence type="ECO:0000259" key="6">
    <source>
        <dbReference type="PROSITE" id="PS50954"/>
    </source>
</evidence>
<evidence type="ECO:0000313" key="7">
    <source>
        <dbReference type="Ensembl" id="ENSSTUP00000105867.1"/>
    </source>
</evidence>
<keyword evidence="8" id="KW-1185">Reference proteome</keyword>
<evidence type="ECO:0000313" key="8">
    <source>
        <dbReference type="Proteomes" id="UP000472277"/>
    </source>
</evidence>
<dbReference type="GO" id="GO:0051721">
    <property type="term" value="F:protein phosphatase 2A binding"/>
    <property type="evidence" value="ECO:0007669"/>
    <property type="project" value="TreeGrafter"/>
</dbReference>
<dbReference type="InterPro" id="IPR011015">
    <property type="entry name" value="LEM/LEM-like_dom_sf"/>
</dbReference>
<keyword evidence="3" id="KW-0040">ANK repeat</keyword>
<dbReference type="Ensembl" id="ENSSTUT00000113494.1">
    <property type="protein sequence ID" value="ENSSTUP00000105867.1"/>
    <property type="gene ID" value="ENSSTUG00000047189.1"/>
</dbReference>
<dbReference type="InterPro" id="IPR056237">
    <property type="entry name" value="ANKLE2_3rd"/>
</dbReference>
<proteinExistence type="inferred from homology"/>
<dbReference type="Proteomes" id="UP000472277">
    <property type="component" value="Chromosome 23"/>
</dbReference>
<dbReference type="Gene3D" id="1.25.40.20">
    <property type="entry name" value="Ankyrin repeat-containing domain"/>
    <property type="match status" value="1"/>
</dbReference>
<dbReference type="SUPFAM" id="SSF63451">
    <property type="entry name" value="LEM domain"/>
    <property type="match status" value="1"/>
</dbReference>
<dbReference type="GO" id="GO:0007399">
    <property type="term" value="P:nervous system development"/>
    <property type="evidence" value="ECO:0007669"/>
    <property type="project" value="UniProtKB-ARBA"/>
</dbReference>
<keyword evidence="4" id="KW-0131">Cell cycle</keyword>
<dbReference type="GO" id="GO:0051301">
    <property type="term" value="P:cell division"/>
    <property type="evidence" value="ECO:0007669"/>
    <property type="project" value="UniProtKB-KW"/>
</dbReference>
<protein>
    <submittedName>
        <fullName evidence="7">Ankyrin repeat and LEM domain-containing protein 2-like</fullName>
    </submittedName>
</protein>
<evidence type="ECO:0000256" key="5">
    <source>
        <dbReference type="SAM" id="MobiDB-lite"/>
    </source>
</evidence>
<reference evidence="7" key="1">
    <citation type="submission" date="2025-08" db="UniProtKB">
        <authorList>
            <consortium name="Ensembl"/>
        </authorList>
    </citation>
    <scope>IDENTIFICATION</scope>
</reference>
<dbReference type="GO" id="GO:0031468">
    <property type="term" value="P:nuclear membrane reassembly"/>
    <property type="evidence" value="ECO:0007669"/>
    <property type="project" value="UniProtKB-ARBA"/>
</dbReference>
<dbReference type="Gene3D" id="1.10.720.40">
    <property type="match status" value="1"/>
</dbReference>
<feature type="region of interest" description="Disordered" evidence="5">
    <location>
        <begin position="559"/>
        <end position="581"/>
    </location>
</feature>
<dbReference type="PROSITE" id="PS50954">
    <property type="entry name" value="LEM"/>
    <property type="match status" value="1"/>
</dbReference>
<feature type="compositionally biased region" description="Gly residues" evidence="5">
    <location>
        <begin position="89"/>
        <end position="98"/>
    </location>
</feature>
<evidence type="ECO:0000256" key="4">
    <source>
        <dbReference type="ARBA" id="ARBA00023306"/>
    </source>
</evidence>
<dbReference type="Pfam" id="PF24567">
    <property type="entry name" value="ANKLE2_3rd"/>
    <property type="match status" value="1"/>
</dbReference>
<keyword evidence="2" id="KW-0132">Cell division</keyword>
<evidence type="ECO:0000256" key="2">
    <source>
        <dbReference type="ARBA" id="ARBA00022618"/>
    </source>
</evidence>
<evidence type="ECO:0000256" key="1">
    <source>
        <dbReference type="ARBA" id="ARBA00007597"/>
    </source>
</evidence>
<feature type="compositionally biased region" description="Basic and acidic residues" evidence="5">
    <location>
        <begin position="559"/>
        <end position="570"/>
    </location>
</feature>
<dbReference type="OMA" id="ECNSISM"/>
<dbReference type="PANTHER" id="PTHR12349">
    <property type="entry name" value="ANKYRIN REPEAT AND LEM DOMAIN-CONTAINING PROTEIN 2"/>
    <property type="match status" value="1"/>
</dbReference>
<evidence type="ECO:0000256" key="3">
    <source>
        <dbReference type="ARBA" id="ARBA00023043"/>
    </source>
</evidence>
<sequence length="641" mass="72931">MALITFWFVLPTMTHWFLLETTILAIQIFGAIRSDSNMEEVMSRLQALNPDQLRQEIIGAGLKCGPLTTTTRAIFERKLARSLLEKQGGDGGVSGGGSSSNAESNRPLTDTVEADHTLELKSSAEECKEAEELDEPESPLVYYGVCPHWEESVVTDDKVHVYVDRKKALRAMMTMKESRFKSFSTREEAEKFSKGINEHSPKARRIIHLLCHVKLARKRLTSNDTLVLPGSPTASGTSPVNLERANEFRSPRTQDLTAKLRKAVEKGDKEAFSKLVWANPRYLIGSGDNPTIVHEGCHYNVLHVAAKENQSGMVQLLLDTLESPDFMRLMYPDDQEAMLHQRIRYLVDLYLNTPDKASNETPLHFACKFGCQDVVNVLCSHPATDKHRQNKYNQKPSSVICERKNKTPDIKKKIKEYLEERCYVPLLRDTDNSFQPVIGLPWSPSPLEVDFHSQGSGVAGSPIDPVMTVRAYVGPLSPSKADEFHRLWRTPPRDRAEYFHRILKSDPDRGAERVGREIAHGMGHPWAEYWDFLQSFTDLSTEEGLKRLEEYLDRKDRSELPREEYGRTEETGGGFKTSTLSKGKHFHRKSTTLQTCYNILFHLDSEVLSAMNNMEIDLERYPCITKWKNTILAYPSSQRLR</sequence>
<dbReference type="GO" id="GO:0005783">
    <property type="term" value="C:endoplasmic reticulum"/>
    <property type="evidence" value="ECO:0007669"/>
    <property type="project" value="UniProtKB-SubCell"/>
</dbReference>
<dbReference type="InterPro" id="IPR036770">
    <property type="entry name" value="Ankyrin_rpt-contain_sf"/>
</dbReference>
<dbReference type="InterPro" id="IPR003887">
    <property type="entry name" value="LEM_dom"/>
</dbReference>
<dbReference type="PANTHER" id="PTHR12349:SF4">
    <property type="entry name" value="ANKYRIN REPEAT AND LEM DOMAIN-CONTAINING PROTEIN 2"/>
    <property type="match status" value="1"/>
</dbReference>
<accession>A0A674EDT9</accession>
<dbReference type="GeneTree" id="ENSGT00390000016767"/>
<gene>
    <name evidence="7" type="primary">LOC115159374</name>
</gene>
<name>A0A674EDT9_SALTR</name>
<feature type="domain" description="LEM" evidence="6">
    <location>
        <begin position="42"/>
        <end position="86"/>
    </location>
</feature>
<dbReference type="AlphaFoldDB" id="A0A674EDT9"/>
<reference evidence="7" key="2">
    <citation type="submission" date="2025-09" db="UniProtKB">
        <authorList>
            <consortium name="Ensembl"/>
        </authorList>
    </citation>
    <scope>IDENTIFICATION</scope>
</reference>
<dbReference type="Pfam" id="PF12796">
    <property type="entry name" value="Ank_2"/>
    <property type="match status" value="1"/>
</dbReference>
<dbReference type="InterPro" id="IPR002110">
    <property type="entry name" value="Ankyrin_rpt"/>
</dbReference>